<reference evidence="3 4" key="1">
    <citation type="submission" date="2021-12" db="EMBL/GenBank/DDBJ databases">
        <title>Genome sequencing of bacteria with rrn-lacking chromosome and rrn-plasmid.</title>
        <authorList>
            <person name="Anda M."/>
            <person name="Iwasaki W."/>
        </authorList>
    </citation>
    <scope>NUCLEOTIDE SEQUENCE [LARGE SCALE GENOMIC DNA]</scope>
    <source>
        <strain evidence="3 4">DSM 100852</strain>
    </source>
</reference>
<dbReference type="CDD" id="cd07891">
    <property type="entry name" value="CYTH-like_CthTTM-like_1"/>
    <property type="match status" value="1"/>
</dbReference>
<proteinExistence type="predicted"/>
<dbReference type="EMBL" id="AP025314">
    <property type="protein sequence ID" value="BDD10181.1"/>
    <property type="molecule type" value="Genomic_DNA"/>
</dbReference>
<dbReference type="KEGG" id="fax:FUAX_26130"/>
<dbReference type="PANTHER" id="PTHR40114:SF1">
    <property type="entry name" value="SLR0698 PROTEIN"/>
    <property type="match status" value="1"/>
</dbReference>
<organism evidence="3 4">
    <name type="scientific">Fulvitalea axinellae</name>
    <dbReference type="NCBI Taxonomy" id="1182444"/>
    <lineage>
        <taxon>Bacteria</taxon>
        <taxon>Pseudomonadati</taxon>
        <taxon>Bacteroidota</taxon>
        <taxon>Cytophagia</taxon>
        <taxon>Cytophagales</taxon>
        <taxon>Persicobacteraceae</taxon>
        <taxon>Fulvitalea</taxon>
    </lineage>
</organism>
<accession>A0AAU9DAZ6</accession>
<dbReference type="InterPro" id="IPR012042">
    <property type="entry name" value="NeuTTM/CthTTM-like"/>
</dbReference>
<dbReference type="Gene3D" id="2.40.320.10">
    <property type="entry name" value="Hypothetical Protein Pfu-838710-001"/>
    <property type="match status" value="1"/>
</dbReference>
<dbReference type="Proteomes" id="UP001348817">
    <property type="component" value="Chromosome"/>
</dbReference>
<sequence length="157" mass="17891">MATEIERKFLVNDKFSSALASDSERITQGYLSSAPERSVRIRIKGKNGFLTVKGPVNETGTSRFEWEKVIPVPEALELLDLCEPGAIDKTRFLVPAGPHTYEVDVFHGDNDGLIVAEVELRREDEDFEKPDWLAEEVTGDKRYYNSQLARKPFKDWD</sequence>
<evidence type="ECO:0000313" key="3">
    <source>
        <dbReference type="EMBL" id="BDD10181.1"/>
    </source>
</evidence>
<keyword evidence="4" id="KW-1185">Reference proteome</keyword>
<dbReference type="AlphaFoldDB" id="A0AAU9DAZ6"/>
<evidence type="ECO:0000256" key="1">
    <source>
        <dbReference type="PIRSR" id="PIRSR016487-1"/>
    </source>
</evidence>
<name>A0AAU9DAZ6_9BACT</name>
<protein>
    <recommendedName>
        <fullName evidence="2">CYTH domain-containing protein</fullName>
    </recommendedName>
</protein>
<dbReference type="InterPro" id="IPR033469">
    <property type="entry name" value="CYTH-like_dom_sf"/>
</dbReference>
<gene>
    <name evidence="3" type="ORF">FUAX_26130</name>
</gene>
<dbReference type="SUPFAM" id="SSF55154">
    <property type="entry name" value="CYTH-like phosphatases"/>
    <property type="match status" value="1"/>
</dbReference>
<feature type="domain" description="CYTH" evidence="2">
    <location>
        <begin position="2"/>
        <end position="150"/>
    </location>
</feature>
<dbReference type="Pfam" id="PF01928">
    <property type="entry name" value="CYTH"/>
    <property type="match status" value="1"/>
</dbReference>
<dbReference type="PIRSF" id="PIRSF016487">
    <property type="entry name" value="CYTH_UCP016487"/>
    <property type="match status" value="1"/>
</dbReference>
<evidence type="ECO:0000313" key="4">
    <source>
        <dbReference type="Proteomes" id="UP001348817"/>
    </source>
</evidence>
<dbReference type="PROSITE" id="PS51707">
    <property type="entry name" value="CYTH"/>
    <property type="match status" value="1"/>
</dbReference>
<dbReference type="RefSeq" id="WP_338391752.1">
    <property type="nucleotide sequence ID" value="NZ_AP025314.1"/>
</dbReference>
<evidence type="ECO:0000259" key="2">
    <source>
        <dbReference type="PROSITE" id="PS51707"/>
    </source>
</evidence>
<dbReference type="InterPro" id="IPR023577">
    <property type="entry name" value="CYTH_domain"/>
</dbReference>
<dbReference type="SMART" id="SM01118">
    <property type="entry name" value="CYTH"/>
    <property type="match status" value="1"/>
</dbReference>
<dbReference type="PANTHER" id="PTHR40114">
    <property type="entry name" value="SLR0698 PROTEIN"/>
    <property type="match status" value="1"/>
</dbReference>
<feature type="active site" description="Proton acceptor" evidence="1">
    <location>
        <position position="30"/>
    </location>
</feature>